<dbReference type="Gene3D" id="1.10.10.10">
    <property type="entry name" value="Winged helix-like DNA-binding domain superfamily/Winged helix DNA-binding domain"/>
    <property type="match status" value="1"/>
</dbReference>
<dbReference type="CDD" id="cd08422">
    <property type="entry name" value="PBP2_CrgA_like"/>
    <property type="match status" value="1"/>
</dbReference>
<keyword evidence="7" id="KW-1185">Reference proteome</keyword>
<dbReference type="InterPro" id="IPR005119">
    <property type="entry name" value="LysR_subst-bd"/>
</dbReference>
<evidence type="ECO:0000313" key="6">
    <source>
        <dbReference type="EMBL" id="PQJ60767.1"/>
    </source>
</evidence>
<proteinExistence type="inferred from homology"/>
<feature type="domain" description="HTH lysR-type" evidence="5">
    <location>
        <begin position="1"/>
        <end position="58"/>
    </location>
</feature>
<keyword evidence="3" id="KW-0238">DNA-binding</keyword>
<dbReference type="InterPro" id="IPR058163">
    <property type="entry name" value="LysR-type_TF_proteobact-type"/>
</dbReference>
<dbReference type="PANTHER" id="PTHR30537:SF5">
    <property type="entry name" value="HTH-TYPE TRANSCRIPTIONAL ACTIVATOR TTDR-RELATED"/>
    <property type="match status" value="1"/>
</dbReference>
<accession>A0A2S7VF04</accession>
<evidence type="ECO:0000259" key="5">
    <source>
        <dbReference type="PROSITE" id="PS50931"/>
    </source>
</evidence>
<dbReference type="RefSeq" id="WP_258098938.1">
    <property type="nucleotide sequence ID" value="NZ_MSCI01000002.1"/>
</dbReference>
<reference evidence="6 7" key="1">
    <citation type="submission" date="2016-12" db="EMBL/GenBank/DDBJ databases">
        <title>Diversity of luminous bacteria.</title>
        <authorList>
            <person name="Yoshizawa S."/>
            <person name="Kogure K."/>
        </authorList>
    </citation>
    <scope>NUCLEOTIDE SEQUENCE [LARGE SCALE GENOMIC DNA]</scope>
    <source>
        <strain evidence="6 7">LC2-408</strain>
    </source>
</reference>
<protein>
    <submittedName>
        <fullName evidence="6">LysR family transcriptional regulator</fullName>
    </submittedName>
</protein>
<dbReference type="Gene3D" id="3.40.190.290">
    <property type="match status" value="1"/>
</dbReference>
<dbReference type="PANTHER" id="PTHR30537">
    <property type="entry name" value="HTH-TYPE TRANSCRIPTIONAL REGULATOR"/>
    <property type="match status" value="1"/>
</dbReference>
<dbReference type="GO" id="GO:0003677">
    <property type="term" value="F:DNA binding"/>
    <property type="evidence" value="ECO:0007669"/>
    <property type="project" value="UniProtKB-KW"/>
</dbReference>
<dbReference type="Pfam" id="PF00126">
    <property type="entry name" value="HTH_1"/>
    <property type="match status" value="1"/>
</dbReference>
<dbReference type="SUPFAM" id="SSF53850">
    <property type="entry name" value="Periplasmic binding protein-like II"/>
    <property type="match status" value="1"/>
</dbReference>
<dbReference type="EMBL" id="MSCI01000002">
    <property type="protein sequence ID" value="PQJ60767.1"/>
    <property type="molecule type" value="Genomic_DNA"/>
</dbReference>
<dbReference type="PROSITE" id="PS50931">
    <property type="entry name" value="HTH_LYSR"/>
    <property type="match status" value="1"/>
</dbReference>
<evidence type="ECO:0000256" key="4">
    <source>
        <dbReference type="ARBA" id="ARBA00023163"/>
    </source>
</evidence>
<evidence type="ECO:0000313" key="7">
    <source>
        <dbReference type="Proteomes" id="UP000238707"/>
    </source>
</evidence>
<dbReference type="InterPro" id="IPR000847">
    <property type="entry name" value="LysR_HTH_N"/>
</dbReference>
<dbReference type="PRINTS" id="PR00039">
    <property type="entry name" value="HTHLYSR"/>
</dbReference>
<keyword evidence="4" id="KW-0804">Transcription</keyword>
<dbReference type="FunFam" id="1.10.10.10:FF:000001">
    <property type="entry name" value="LysR family transcriptional regulator"/>
    <property type="match status" value="1"/>
</dbReference>
<dbReference type="GO" id="GO:0003700">
    <property type="term" value="F:DNA-binding transcription factor activity"/>
    <property type="evidence" value="ECO:0007669"/>
    <property type="project" value="InterPro"/>
</dbReference>
<dbReference type="AlphaFoldDB" id="A0A2S7VF04"/>
<keyword evidence="2" id="KW-0805">Transcription regulation</keyword>
<evidence type="ECO:0000256" key="2">
    <source>
        <dbReference type="ARBA" id="ARBA00023015"/>
    </source>
</evidence>
<dbReference type="SUPFAM" id="SSF46785">
    <property type="entry name" value="Winged helix' DNA-binding domain"/>
    <property type="match status" value="1"/>
</dbReference>
<dbReference type="Proteomes" id="UP000238707">
    <property type="component" value="Unassembled WGS sequence"/>
</dbReference>
<name>A0A2S7VF04_9VIBR</name>
<comment type="caution">
    <text evidence="6">The sequence shown here is derived from an EMBL/GenBank/DDBJ whole genome shotgun (WGS) entry which is preliminary data.</text>
</comment>
<organism evidence="6 7">
    <name type="scientific">Vibrio chagasii</name>
    <dbReference type="NCBI Taxonomy" id="170679"/>
    <lineage>
        <taxon>Bacteria</taxon>
        <taxon>Pseudomonadati</taxon>
        <taxon>Pseudomonadota</taxon>
        <taxon>Gammaproteobacteria</taxon>
        <taxon>Vibrionales</taxon>
        <taxon>Vibrionaceae</taxon>
        <taxon>Vibrio</taxon>
    </lineage>
</organism>
<evidence type="ECO:0000256" key="3">
    <source>
        <dbReference type="ARBA" id="ARBA00023125"/>
    </source>
</evidence>
<evidence type="ECO:0000256" key="1">
    <source>
        <dbReference type="ARBA" id="ARBA00009437"/>
    </source>
</evidence>
<dbReference type="InterPro" id="IPR036390">
    <property type="entry name" value="WH_DNA-bd_sf"/>
</dbReference>
<dbReference type="InterPro" id="IPR036388">
    <property type="entry name" value="WH-like_DNA-bd_sf"/>
</dbReference>
<comment type="similarity">
    <text evidence="1">Belongs to the LysR transcriptional regulatory family.</text>
</comment>
<sequence length="303" mass="34921">MDIESLKMFVVLAEHLNFTEAASTLETSQPTLSRKIRNLEKKLNVTLVHRIGNKISLTPHGENFLESTLDILSLVEYSVEKLQVQKQGINGRLRIGSLSSMSRFLVQNFLPTFHQKFPNIDIHWRTLSVDNLKVMDNIDLVISPIEPSDDRIVCRKLSQFQRACYASPKYLNEASMPTSVDELKQHQCITQVNRVGVERYWQLENSDGERREVSVEGQMTTDSIDIATSMALEGLGIALLPITHAREYVLSGQLIPLFHNLWFEVNHLYAFYKPSLHTPNRFKLFINELEEFRKQWQNGLSYT</sequence>
<dbReference type="Pfam" id="PF03466">
    <property type="entry name" value="LysR_substrate"/>
    <property type="match status" value="1"/>
</dbReference>
<gene>
    <name evidence="6" type="ORF">BTO10_15630</name>
</gene>